<dbReference type="GO" id="GO:0000166">
    <property type="term" value="F:nucleotide binding"/>
    <property type="evidence" value="ECO:0007669"/>
    <property type="project" value="InterPro"/>
</dbReference>
<dbReference type="InterPro" id="IPR036291">
    <property type="entry name" value="NAD(P)-bd_dom_sf"/>
</dbReference>
<feature type="domain" description="Gfo/Idh/MocA-like oxidoreductase N-terminal" evidence="1">
    <location>
        <begin position="5"/>
        <end position="129"/>
    </location>
</feature>
<dbReference type="SUPFAM" id="SSF51735">
    <property type="entry name" value="NAD(P)-binding Rossmann-fold domains"/>
    <property type="match status" value="1"/>
</dbReference>
<evidence type="ECO:0000313" key="3">
    <source>
        <dbReference type="Proteomes" id="UP000250140"/>
    </source>
</evidence>
<evidence type="ECO:0000259" key="1">
    <source>
        <dbReference type="Pfam" id="PF01408"/>
    </source>
</evidence>
<sequence>MSKPIHVGIVGLSAKGSWASRAHIGYLAKSPLYKVVALQNSSKASAEEAAKTYSLGDVACYGDINSLVADPNVAMVIISVKVPEHAALLEPALHAKKDVFVEWPLAKNLTEAEYLTGLAREKGVRTMVGLQARQNPTVRKAKEM</sequence>
<keyword evidence="3" id="KW-1185">Reference proteome</keyword>
<reference evidence="2 3" key="1">
    <citation type="journal article" date="2016" name="Nat. Commun.">
        <title>Ectomycorrhizal ecology is imprinted in the genome of the dominant symbiotic fungus Cenococcum geophilum.</title>
        <authorList>
            <consortium name="DOE Joint Genome Institute"/>
            <person name="Peter M."/>
            <person name="Kohler A."/>
            <person name="Ohm R.A."/>
            <person name="Kuo A."/>
            <person name="Krutzmann J."/>
            <person name="Morin E."/>
            <person name="Arend M."/>
            <person name="Barry K.W."/>
            <person name="Binder M."/>
            <person name="Choi C."/>
            <person name="Clum A."/>
            <person name="Copeland A."/>
            <person name="Grisel N."/>
            <person name="Haridas S."/>
            <person name="Kipfer T."/>
            <person name="LaButti K."/>
            <person name="Lindquist E."/>
            <person name="Lipzen A."/>
            <person name="Maire R."/>
            <person name="Meier B."/>
            <person name="Mihaltcheva S."/>
            <person name="Molinier V."/>
            <person name="Murat C."/>
            <person name="Poggeler S."/>
            <person name="Quandt C.A."/>
            <person name="Sperisen C."/>
            <person name="Tritt A."/>
            <person name="Tisserant E."/>
            <person name="Crous P.W."/>
            <person name="Henrissat B."/>
            <person name="Nehls U."/>
            <person name="Egli S."/>
            <person name="Spatafora J.W."/>
            <person name="Grigoriev I.V."/>
            <person name="Martin F.M."/>
        </authorList>
    </citation>
    <scope>NUCLEOTIDE SEQUENCE [LARGE SCALE GENOMIC DNA]</scope>
    <source>
        <strain evidence="2 3">CBS 207.34</strain>
    </source>
</reference>
<dbReference type="Gene3D" id="3.40.50.720">
    <property type="entry name" value="NAD(P)-binding Rossmann-like Domain"/>
    <property type="match status" value="1"/>
</dbReference>
<dbReference type="AlphaFoldDB" id="A0A8E2JYW2"/>
<dbReference type="Proteomes" id="UP000250140">
    <property type="component" value="Unassembled WGS sequence"/>
</dbReference>
<accession>A0A8E2JYW2</accession>
<evidence type="ECO:0000313" key="2">
    <source>
        <dbReference type="EMBL" id="OCL14553.1"/>
    </source>
</evidence>
<dbReference type="EMBL" id="KV748561">
    <property type="protein sequence ID" value="OCL14553.1"/>
    <property type="molecule type" value="Genomic_DNA"/>
</dbReference>
<proteinExistence type="predicted"/>
<dbReference type="PANTHER" id="PTHR43708:SF1">
    <property type="entry name" value="GALACTOSE_LACTOSE METABOLISM REGULATORY PROTEIN GAL80"/>
    <property type="match status" value="1"/>
</dbReference>
<dbReference type="InterPro" id="IPR051317">
    <property type="entry name" value="Gfo/Idh/MocA_oxidoreduct"/>
</dbReference>
<protein>
    <submittedName>
        <fullName evidence="2">NAD(P)-binding protein</fullName>
    </submittedName>
</protein>
<dbReference type="OrthoDB" id="64915at2759"/>
<gene>
    <name evidence="2" type="ORF">AOQ84DRAFT_384638</name>
</gene>
<name>A0A8E2JYW2_9PEZI</name>
<organism evidence="2 3">
    <name type="scientific">Glonium stellatum</name>
    <dbReference type="NCBI Taxonomy" id="574774"/>
    <lineage>
        <taxon>Eukaryota</taxon>
        <taxon>Fungi</taxon>
        <taxon>Dikarya</taxon>
        <taxon>Ascomycota</taxon>
        <taxon>Pezizomycotina</taxon>
        <taxon>Dothideomycetes</taxon>
        <taxon>Pleosporomycetidae</taxon>
        <taxon>Gloniales</taxon>
        <taxon>Gloniaceae</taxon>
        <taxon>Glonium</taxon>
    </lineage>
</organism>
<dbReference type="Pfam" id="PF01408">
    <property type="entry name" value="GFO_IDH_MocA"/>
    <property type="match status" value="1"/>
</dbReference>
<dbReference type="InterPro" id="IPR000683">
    <property type="entry name" value="Gfo/Idh/MocA-like_OxRdtase_N"/>
</dbReference>
<dbReference type="PANTHER" id="PTHR43708">
    <property type="entry name" value="CONSERVED EXPRESSED OXIDOREDUCTASE (EUROFUNG)"/>
    <property type="match status" value="1"/>
</dbReference>